<keyword evidence="1" id="KW-0808">Transferase</keyword>
<feature type="transmembrane region" description="Helical" evidence="5">
    <location>
        <begin position="257"/>
        <end position="280"/>
    </location>
</feature>
<keyword evidence="8" id="KW-1185">Reference proteome</keyword>
<dbReference type="Pfam" id="PF07730">
    <property type="entry name" value="HisKA_3"/>
    <property type="match status" value="1"/>
</dbReference>
<dbReference type="PANTHER" id="PTHR24421">
    <property type="entry name" value="NITRATE/NITRITE SENSOR PROTEIN NARX-RELATED"/>
    <property type="match status" value="1"/>
</dbReference>
<dbReference type="STRING" id="49186.SAMN05421647_102171"/>
<dbReference type="InterPro" id="IPR003594">
    <property type="entry name" value="HATPase_dom"/>
</dbReference>
<dbReference type="Pfam" id="PF02518">
    <property type="entry name" value="HATPase_c"/>
    <property type="match status" value="1"/>
</dbReference>
<evidence type="ECO:0000313" key="8">
    <source>
        <dbReference type="Proteomes" id="UP000186895"/>
    </source>
</evidence>
<sequence>MRNPRFRTLTFTLLLFLSFTLLAIFSVTTFMQASEIIDRQSISYANSLALRYEERLQEYLKRVEAEAHAMSADASQVSALYRGDLEAFRSHLRRWEEGYEQIHYDFSVISFPGQGRCQLSRSYVPELSGLECEHLIEKHEGASYQGWMVMAVDGETLAVYSIPLDLATSGKVVGQLLMGVRLAGNAHLLNQIMSAADPLHALQLNLKEQRLTQLVMDDEAGPRGFVQVESRGMTTLGPDLYLSLSINDKGQAALRQGLGYTLVYGVVLALLVSLLVAFWLSSSVDRQLQQLIGFTRLANRSRNASWKEMQIREFNQIGREVGEIVRCLKLREHELEEVNAELSTSITEKRSILQHLIQTQENERRRLSNELHDDMAQMLVAVKMNLQLLRDEMGDFKGQSQNLDQAVQLVNTIYDNVYHRIRTLRPYELSDFGLGVSLSGLPAIPILEQMDYAVEMDIRQERQLLPEVTSHLYRVAQEALSNVIKHAKGTYVLIRLRDEAEGLRLVIADDGVGAKNLASRPGQEQGGFGLLAIRERAEYLGAELTLKLDGGVRVELFIPAQYAYASAGDEPEQICSA</sequence>
<dbReference type="GO" id="GO:0046983">
    <property type="term" value="F:protein dimerization activity"/>
    <property type="evidence" value="ECO:0007669"/>
    <property type="project" value="InterPro"/>
</dbReference>
<dbReference type="Proteomes" id="UP000186895">
    <property type="component" value="Unassembled WGS sequence"/>
</dbReference>
<accession>A0A1N6Q0R7</accession>
<evidence type="ECO:0000256" key="4">
    <source>
        <dbReference type="SAM" id="Coils"/>
    </source>
</evidence>
<reference evidence="7 8" key="1">
    <citation type="submission" date="2017-01" db="EMBL/GenBank/DDBJ databases">
        <authorList>
            <person name="Mah S.A."/>
            <person name="Swanson W.J."/>
            <person name="Moy G.W."/>
            <person name="Vacquier V.D."/>
        </authorList>
    </citation>
    <scope>NUCLEOTIDE SEQUENCE [LARGE SCALE GENOMIC DNA]</scope>
    <source>
        <strain evidence="7 8">DSM 7027</strain>
    </source>
</reference>
<keyword evidence="4" id="KW-0175">Coiled coil</keyword>
<evidence type="ECO:0000256" key="2">
    <source>
        <dbReference type="ARBA" id="ARBA00022777"/>
    </source>
</evidence>
<dbReference type="GO" id="GO:0016020">
    <property type="term" value="C:membrane"/>
    <property type="evidence" value="ECO:0007669"/>
    <property type="project" value="InterPro"/>
</dbReference>
<dbReference type="PANTHER" id="PTHR24421:SF59">
    <property type="entry name" value="OXYGEN SENSOR HISTIDINE KINASE NREB"/>
    <property type="match status" value="1"/>
</dbReference>
<dbReference type="EMBL" id="FTMN01000002">
    <property type="protein sequence ID" value="SIQ10125.1"/>
    <property type="molecule type" value="Genomic_DNA"/>
</dbReference>
<dbReference type="Gene3D" id="3.30.565.10">
    <property type="entry name" value="Histidine kinase-like ATPase, C-terminal domain"/>
    <property type="match status" value="1"/>
</dbReference>
<feature type="coiled-coil region" evidence="4">
    <location>
        <begin position="350"/>
        <end position="377"/>
    </location>
</feature>
<organism evidence="7 8">
    <name type="scientific">Marinobacterium stanieri</name>
    <dbReference type="NCBI Taxonomy" id="49186"/>
    <lineage>
        <taxon>Bacteria</taxon>
        <taxon>Pseudomonadati</taxon>
        <taxon>Pseudomonadota</taxon>
        <taxon>Gammaproteobacteria</taxon>
        <taxon>Oceanospirillales</taxon>
        <taxon>Oceanospirillaceae</taxon>
        <taxon>Marinobacterium</taxon>
    </lineage>
</organism>
<dbReference type="RefSeq" id="WP_076461522.1">
    <property type="nucleotide sequence ID" value="NZ_FTMN01000002.1"/>
</dbReference>
<dbReference type="InterPro" id="IPR036890">
    <property type="entry name" value="HATPase_C_sf"/>
</dbReference>
<gene>
    <name evidence="7" type="ORF">SAMN05421647_102171</name>
</gene>
<dbReference type="AlphaFoldDB" id="A0A1N6Q0R7"/>
<dbReference type="GO" id="GO:0000155">
    <property type="term" value="F:phosphorelay sensor kinase activity"/>
    <property type="evidence" value="ECO:0007669"/>
    <property type="project" value="InterPro"/>
</dbReference>
<feature type="domain" description="Histidine kinase/HSP90-like ATPase" evidence="6">
    <location>
        <begin position="467"/>
        <end position="562"/>
    </location>
</feature>
<dbReference type="InterPro" id="IPR050482">
    <property type="entry name" value="Sensor_HK_TwoCompSys"/>
</dbReference>
<protein>
    <submittedName>
        <fullName evidence="7">Histidine kinase-, DNA gyrase B-, and HSP90-like ATPase</fullName>
    </submittedName>
</protein>
<dbReference type="SMART" id="SM00387">
    <property type="entry name" value="HATPase_c"/>
    <property type="match status" value="1"/>
</dbReference>
<evidence type="ECO:0000313" key="7">
    <source>
        <dbReference type="EMBL" id="SIQ10125.1"/>
    </source>
</evidence>
<keyword evidence="2 7" id="KW-0418">Kinase</keyword>
<dbReference type="InterPro" id="IPR043056">
    <property type="entry name" value="LuxQ-periplasm_N"/>
</dbReference>
<evidence type="ECO:0000256" key="5">
    <source>
        <dbReference type="SAM" id="Phobius"/>
    </source>
</evidence>
<keyword evidence="5" id="KW-0812">Transmembrane</keyword>
<name>A0A1N6Q0R7_9GAMM</name>
<dbReference type="Gene3D" id="1.20.5.1930">
    <property type="match status" value="1"/>
</dbReference>
<dbReference type="InterPro" id="IPR011712">
    <property type="entry name" value="Sig_transdc_His_kin_sub3_dim/P"/>
</dbReference>
<keyword evidence="3" id="KW-0902">Two-component regulatory system</keyword>
<dbReference type="Gene3D" id="3.30.450.220">
    <property type="entry name" value="LuxQ periplasmic domain, N-terminal subdomain"/>
    <property type="match status" value="1"/>
</dbReference>
<dbReference type="SUPFAM" id="SSF55874">
    <property type="entry name" value="ATPase domain of HSP90 chaperone/DNA topoisomerase II/histidine kinase"/>
    <property type="match status" value="1"/>
</dbReference>
<dbReference type="eggNOG" id="COG4585">
    <property type="taxonomic scope" value="Bacteria"/>
</dbReference>
<keyword evidence="5" id="KW-0472">Membrane</keyword>
<evidence type="ECO:0000256" key="3">
    <source>
        <dbReference type="ARBA" id="ARBA00023012"/>
    </source>
</evidence>
<proteinExistence type="predicted"/>
<evidence type="ECO:0000259" key="6">
    <source>
        <dbReference type="SMART" id="SM00387"/>
    </source>
</evidence>
<keyword evidence="5" id="KW-1133">Transmembrane helix</keyword>
<evidence type="ECO:0000256" key="1">
    <source>
        <dbReference type="ARBA" id="ARBA00022679"/>
    </source>
</evidence>
<dbReference type="CDD" id="cd16917">
    <property type="entry name" value="HATPase_UhpB-NarQ-NarX-like"/>
    <property type="match status" value="1"/>
</dbReference>